<keyword evidence="9 15" id="KW-0521">NADP</keyword>
<dbReference type="eggNOG" id="COG0136">
    <property type="taxonomic scope" value="Bacteria"/>
</dbReference>
<dbReference type="GO" id="GO:0009089">
    <property type="term" value="P:lysine biosynthetic process via diaminopimelate"/>
    <property type="evidence" value="ECO:0007669"/>
    <property type="project" value="UniProtKB-UniRule"/>
</dbReference>
<dbReference type="InterPro" id="IPR005986">
    <property type="entry name" value="Asp_semialdehyde_DH_beta"/>
</dbReference>
<dbReference type="Gene3D" id="3.40.50.720">
    <property type="entry name" value="NAD(P)-binding Rossmann-like Domain"/>
    <property type="match status" value="1"/>
</dbReference>
<keyword evidence="13 15" id="KW-0486">Methionine biosynthesis</keyword>
<dbReference type="KEGG" id="pmj:P9211_17801"/>
<evidence type="ECO:0000256" key="3">
    <source>
        <dbReference type="ARBA" id="ARBA00005097"/>
    </source>
</evidence>
<evidence type="ECO:0000256" key="8">
    <source>
        <dbReference type="ARBA" id="ARBA00022697"/>
    </source>
</evidence>
<dbReference type="Pfam" id="PF02774">
    <property type="entry name" value="Semialdhyde_dhC"/>
    <property type="match status" value="1"/>
</dbReference>
<evidence type="ECO:0000256" key="14">
    <source>
        <dbReference type="ARBA" id="ARBA00047891"/>
    </source>
</evidence>
<feature type="binding site" evidence="15">
    <location>
        <begin position="48"/>
        <end position="49"/>
    </location>
    <ligand>
        <name>NADP(+)</name>
        <dbReference type="ChEBI" id="CHEBI:58349"/>
    </ligand>
</feature>
<reference evidence="18 19" key="1">
    <citation type="journal article" date="2007" name="PLoS Genet.">
        <title>Patterns and implications of gene gain and loss in the evolution of Prochlorococcus.</title>
        <authorList>
            <person name="Kettler G.C."/>
            <person name="Martiny A.C."/>
            <person name="Huang K."/>
            <person name="Zucker J."/>
            <person name="Coleman M.L."/>
            <person name="Rodrigue S."/>
            <person name="Chen F."/>
            <person name="Lapidus A."/>
            <person name="Ferriera S."/>
            <person name="Johnson J."/>
            <person name="Steglich C."/>
            <person name="Church G.M."/>
            <person name="Richardson P."/>
            <person name="Chisholm S.W."/>
        </authorList>
    </citation>
    <scope>NUCLEOTIDE SEQUENCE [LARGE SCALE GENOMIC DNA]</scope>
    <source>
        <strain evidence="19">MIT 9211</strain>
    </source>
</reference>
<dbReference type="InterPro" id="IPR012280">
    <property type="entry name" value="Semialdhyde_DH_dimer_dom"/>
</dbReference>
<dbReference type="GO" id="GO:0051287">
    <property type="term" value="F:NAD binding"/>
    <property type="evidence" value="ECO:0007669"/>
    <property type="project" value="InterPro"/>
</dbReference>
<dbReference type="AlphaFoldDB" id="A9BD98"/>
<evidence type="ECO:0000256" key="2">
    <source>
        <dbReference type="ARBA" id="ARBA00005076"/>
    </source>
</evidence>
<dbReference type="NCBIfam" id="NF011456">
    <property type="entry name" value="PRK14874.1"/>
    <property type="match status" value="1"/>
</dbReference>
<dbReference type="STRING" id="93059.P9211_17801"/>
<dbReference type="SMART" id="SM00859">
    <property type="entry name" value="Semialdhyde_dh"/>
    <property type="match status" value="1"/>
</dbReference>
<evidence type="ECO:0000256" key="16">
    <source>
        <dbReference type="PIRSR" id="PIRSR000148-1"/>
    </source>
</evidence>
<evidence type="ECO:0000256" key="11">
    <source>
        <dbReference type="ARBA" id="ARBA00023002"/>
    </source>
</evidence>
<dbReference type="InterPro" id="IPR012080">
    <property type="entry name" value="Asp_semialdehyde_DH"/>
</dbReference>
<evidence type="ECO:0000259" key="17">
    <source>
        <dbReference type="SMART" id="SM00859"/>
    </source>
</evidence>
<dbReference type="PANTHER" id="PTHR46278:SF2">
    <property type="entry name" value="ASPARTATE-SEMIALDEHYDE DEHYDROGENASE"/>
    <property type="match status" value="1"/>
</dbReference>
<feature type="active site" description="Proton acceptor" evidence="15 16">
    <location>
        <position position="250"/>
    </location>
</feature>
<dbReference type="UniPathway" id="UPA00051">
    <property type="reaction ID" value="UER00464"/>
</dbReference>
<dbReference type="GO" id="GO:0009088">
    <property type="term" value="P:threonine biosynthetic process"/>
    <property type="evidence" value="ECO:0007669"/>
    <property type="project" value="UniProtKB-UniRule"/>
</dbReference>
<feature type="active site" description="Acyl-thioester intermediate" evidence="15 16">
    <location>
        <position position="137"/>
    </location>
</feature>
<evidence type="ECO:0000256" key="6">
    <source>
        <dbReference type="ARBA" id="ARBA00013120"/>
    </source>
</evidence>
<dbReference type="HOGENOM" id="CLU_049966_0_1_3"/>
<comment type="function">
    <text evidence="15">Catalyzes the NADPH-dependent formation of L-aspartate-semialdehyde (L-ASA) by the reductive dephosphorylation of L-aspartyl-4-phosphate.</text>
</comment>
<dbReference type="Pfam" id="PF01118">
    <property type="entry name" value="Semialdhyde_dh"/>
    <property type="match status" value="1"/>
</dbReference>
<sequence length="343" mass="37355">MSFKNFLPNRPLTVAVLGATGAVGNELLQLLEERSFPIDQLKLLASERSAGKIKLWNGRNITIHPASPEQFQGVDLVFASAGGSISKKWRNSINAAGAVLIDNSSAFRMDPEVPLVVPEVNPEKALTHQGVIANPNCTTILLTVVLRPLSLLAPIKRVVVSTYQSASGAGAEAMKELKNLTQDVLDGKTSKSKVLPYSLAFNLFLHNSPLAENDYCEEEMKMINETRKIMESPELSLTATCVRVPVLRAHSEAVNIEFVEPIEVRLARKALNDAPGIKIIEDFHANRFPMPVDVAGQDSVAVGRIRQDVSHANCLELWLCGDQIRKGAALNAIQIAELLLPNS</sequence>
<dbReference type="RefSeq" id="WP_012196331.1">
    <property type="nucleotide sequence ID" value="NC_009976.1"/>
</dbReference>
<dbReference type="InterPro" id="IPR000534">
    <property type="entry name" value="Semialdehyde_DH_NAD-bd"/>
</dbReference>
<keyword evidence="8 15" id="KW-0791">Threonine biosynthesis</keyword>
<feature type="binding site" evidence="15">
    <location>
        <position position="108"/>
    </location>
    <ligand>
        <name>phosphate</name>
        <dbReference type="ChEBI" id="CHEBI:43474"/>
    </ligand>
</feature>
<feature type="binding site" evidence="15">
    <location>
        <begin position="167"/>
        <end position="168"/>
    </location>
    <ligand>
        <name>NADP(+)</name>
        <dbReference type="ChEBI" id="CHEBI:58349"/>
    </ligand>
</feature>
<feature type="binding site" evidence="15">
    <location>
        <position position="217"/>
    </location>
    <ligand>
        <name>substrate</name>
    </ligand>
</feature>
<evidence type="ECO:0000256" key="7">
    <source>
        <dbReference type="ARBA" id="ARBA00022605"/>
    </source>
</evidence>
<dbReference type="HAMAP" id="MF_02121">
    <property type="entry name" value="ASADH"/>
    <property type="match status" value="1"/>
</dbReference>
<evidence type="ECO:0000256" key="1">
    <source>
        <dbReference type="ARBA" id="ARBA00005021"/>
    </source>
</evidence>
<dbReference type="Proteomes" id="UP000000788">
    <property type="component" value="Chromosome"/>
</dbReference>
<dbReference type="NCBIfam" id="TIGR01296">
    <property type="entry name" value="asd_B"/>
    <property type="match status" value="1"/>
</dbReference>
<comment type="caution">
    <text evidence="15">Lacks conserved residue(s) required for the propagation of feature annotation.</text>
</comment>
<keyword evidence="19" id="KW-1185">Reference proteome</keyword>
<dbReference type="GO" id="GO:0019877">
    <property type="term" value="P:diaminopimelate biosynthetic process"/>
    <property type="evidence" value="ECO:0007669"/>
    <property type="project" value="UniProtKB-UniRule"/>
</dbReference>
<dbReference type="EC" id="1.2.1.11" evidence="6 15"/>
<feature type="domain" description="Semialdehyde dehydrogenase NAD-binding" evidence="17">
    <location>
        <begin position="13"/>
        <end position="128"/>
    </location>
</feature>
<dbReference type="EMBL" id="CP000878">
    <property type="protein sequence ID" value="ABX09711.1"/>
    <property type="molecule type" value="Genomic_DNA"/>
</dbReference>
<dbReference type="GO" id="GO:0071266">
    <property type="term" value="P:'de novo' L-methionine biosynthetic process"/>
    <property type="evidence" value="ECO:0007669"/>
    <property type="project" value="UniProtKB-UniRule"/>
</dbReference>
<dbReference type="UniPathway" id="UPA00050">
    <property type="reaction ID" value="UER00463"/>
</dbReference>
<keyword evidence="10 15" id="KW-0220">Diaminopimelate biosynthesis</keyword>
<evidence type="ECO:0000256" key="5">
    <source>
        <dbReference type="ARBA" id="ARBA00011738"/>
    </source>
</evidence>
<dbReference type="InterPro" id="IPR036291">
    <property type="entry name" value="NAD(P)-bd_dom_sf"/>
</dbReference>
<dbReference type="GO" id="GO:0004073">
    <property type="term" value="F:aspartate-semialdehyde dehydrogenase activity"/>
    <property type="evidence" value="ECO:0007669"/>
    <property type="project" value="UniProtKB-UniRule"/>
</dbReference>
<feature type="binding site" evidence="15">
    <location>
        <position position="323"/>
    </location>
    <ligand>
        <name>NADP(+)</name>
        <dbReference type="ChEBI" id="CHEBI:58349"/>
    </ligand>
</feature>
<evidence type="ECO:0000256" key="13">
    <source>
        <dbReference type="ARBA" id="ARBA00023167"/>
    </source>
</evidence>
<dbReference type="OrthoDB" id="9805684at2"/>
<comment type="catalytic activity">
    <reaction evidence="14 15">
        <text>L-aspartate 4-semialdehyde + phosphate + NADP(+) = 4-phospho-L-aspartate + NADPH + H(+)</text>
        <dbReference type="Rhea" id="RHEA:24284"/>
        <dbReference type="ChEBI" id="CHEBI:15378"/>
        <dbReference type="ChEBI" id="CHEBI:43474"/>
        <dbReference type="ChEBI" id="CHEBI:57535"/>
        <dbReference type="ChEBI" id="CHEBI:57783"/>
        <dbReference type="ChEBI" id="CHEBI:58349"/>
        <dbReference type="ChEBI" id="CHEBI:537519"/>
        <dbReference type="EC" id="1.2.1.11"/>
    </reaction>
</comment>
<evidence type="ECO:0000256" key="15">
    <source>
        <dbReference type="HAMAP-Rule" id="MF_02121"/>
    </source>
</evidence>
<comment type="pathway">
    <text evidence="3 15">Amino-acid biosynthesis; L-threonine biosynthesis; L-threonine from L-aspartate: step 2/5.</text>
</comment>
<evidence type="ECO:0000256" key="10">
    <source>
        <dbReference type="ARBA" id="ARBA00022915"/>
    </source>
</evidence>
<proteinExistence type="inferred from homology"/>
<evidence type="ECO:0000256" key="9">
    <source>
        <dbReference type="ARBA" id="ARBA00022857"/>
    </source>
</evidence>
<dbReference type="CDD" id="cd02316">
    <property type="entry name" value="VcASADH2_like_N"/>
    <property type="match status" value="1"/>
</dbReference>
<dbReference type="PIRSF" id="PIRSF000148">
    <property type="entry name" value="ASA_dh"/>
    <property type="match status" value="1"/>
</dbReference>
<evidence type="ECO:0000256" key="4">
    <source>
        <dbReference type="ARBA" id="ARBA00010584"/>
    </source>
</evidence>
<organism evidence="18 19">
    <name type="scientific">Prochlorococcus marinus (strain MIT 9211)</name>
    <dbReference type="NCBI Taxonomy" id="93059"/>
    <lineage>
        <taxon>Bacteria</taxon>
        <taxon>Bacillati</taxon>
        <taxon>Cyanobacteriota</taxon>
        <taxon>Cyanophyceae</taxon>
        <taxon>Synechococcales</taxon>
        <taxon>Prochlorococcaceae</taxon>
        <taxon>Prochlorococcus</taxon>
    </lineage>
</organism>
<feature type="binding site" evidence="15">
    <location>
        <position position="243"/>
    </location>
    <ligand>
        <name>substrate</name>
    </ligand>
</feature>
<dbReference type="GO" id="GO:0050661">
    <property type="term" value="F:NADP binding"/>
    <property type="evidence" value="ECO:0007669"/>
    <property type="project" value="UniProtKB-UniRule"/>
</dbReference>
<keyword evidence="11 15" id="KW-0560">Oxidoreductase</keyword>
<comment type="pathway">
    <text evidence="1 15">Amino-acid biosynthesis; L-methionine biosynthesis via de novo pathway; L-homoserine from L-aspartate: step 2/3.</text>
</comment>
<keyword evidence="7 15" id="KW-0028">Amino-acid biosynthesis</keyword>
<evidence type="ECO:0000256" key="12">
    <source>
        <dbReference type="ARBA" id="ARBA00023154"/>
    </source>
</evidence>
<gene>
    <name evidence="15 18" type="primary">asd</name>
    <name evidence="18" type="ordered locus">P9211_17801</name>
</gene>
<feature type="binding site" evidence="15">
    <location>
        <begin position="20"/>
        <end position="23"/>
    </location>
    <ligand>
        <name>NADP(+)</name>
        <dbReference type="ChEBI" id="CHEBI:58349"/>
    </ligand>
</feature>
<comment type="subunit">
    <text evidence="5 15">Homodimer.</text>
</comment>
<dbReference type="UniPathway" id="UPA00034">
    <property type="reaction ID" value="UER00016"/>
</dbReference>
<protein>
    <recommendedName>
        <fullName evidence="6 15">Aspartate-semialdehyde dehydrogenase</fullName>
        <shortName evidence="15">ASA dehydrogenase</shortName>
        <shortName evidence="15">ASADH</shortName>
        <ecNumber evidence="6 15">1.2.1.11</ecNumber>
    </recommendedName>
    <alternativeName>
        <fullName evidence="15">Aspartate-beta-semialdehyde dehydrogenase</fullName>
    </alternativeName>
</protein>
<dbReference type="PANTHER" id="PTHR46278">
    <property type="entry name" value="DEHYDROGENASE, PUTATIVE-RELATED"/>
    <property type="match status" value="1"/>
</dbReference>
<dbReference type="SUPFAM" id="SSF55347">
    <property type="entry name" value="Glyceraldehyde-3-phosphate dehydrogenase-like, C-terminal domain"/>
    <property type="match status" value="1"/>
</dbReference>
<dbReference type="CDD" id="cd18131">
    <property type="entry name" value="ASADH_C_bac_euk_like"/>
    <property type="match status" value="1"/>
</dbReference>
<name>A9BD98_PROM4</name>
<evidence type="ECO:0000313" key="18">
    <source>
        <dbReference type="EMBL" id="ABX09711.1"/>
    </source>
</evidence>
<keyword evidence="12 15" id="KW-0457">Lysine biosynthesis</keyword>
<dbReference type="SUPFAM" id="SSF51735">
    <property type="entry name" value="NAD(P)-binding Rossmann-fold domains"/>
    <property type="match status" value="1"/>
</dbReference>
<comment type="similarity">
    <text evidence="4 15">Belongs to the aspartate-semialdehyde dehydrogenase family.</text>
</comment>
<accession>A9BD98</accession>
<feature type="binding site" evidence="15">
    <location>
        <position position="164"/>
    </location>
    <ligand>
        <name>substrate</name>
    </ligand>
</feature>
<dbReference type="GO" id="GO:0046983">
    <property type="term" value="F:protein dimerization activity"/>
    <property type="evidence" value="ECO:0007669"/>
    <property type="project" value="InterPro"/>
</dbReference>
<dbReference type="GO" id="GO:0009097">
    <property type="term" value="P:isoleucine biosynthetic process"/>
    <property type="evidence" value="ECO:0007669"/>
    <property type="project" value="UniProtKB-UniRule"/>
</dbReference>
<comment type="pathway">
    <text evidence="2 15">Amino-acid biosynthesis; L-lysine biosynthesis via DAP pathway; (S)-tetrahydrodipicolinate from L-aspartate: step 2/4.</text>
</comment>
<evidence type="ECO:0000313" key="19">
    <source>
        <dbReference type="Proteomes" id="UP000000788"/>
    </source>
</evidence>
<dbReference type="Gene3D" id="3.30.360.10">
    <property type="entry name" value="Dihydrodipicolinate Reductase, domain 2"/>
    <property type="match status" value="1"/>
</dbReference>